<feature type="DNA-binding region" description="OmpR/PhoB-type" evidence="7">
    <location>
        <begin position="117"/>
        <end position="213"/>
    </location>
</feature>
<dbReference type="Pfam" id="PF00072">
    <property type="entry name" value="Response_reg"/>
    <property type="match status" value="1"/>
</dbReference>
<dbReference type="GO" id="GO:0000976">
    <property type="term" value="F:transcription cis-regulatory region binding"/>
    <property type="evidence" value="ECO:0007669"/>
    <property type="project" value="TreeGrafter"/>
</dbReference>
<keyword evidence="11" id="KW-1185">Reference proteome</keyword>
<dbReference type="PROSITE" id="PS51755">
    <property type="entry name" value="OMPR_PHOB"/>
    <property type="match status" value="1"/>
</dbReference>
<dbReference type="InterPro" id="IPR001789">
    <property type="entry name" value="Sig_transdc_resp-reg_receiver"/>
</dbReference>
<dbReference type="InterPro" id="IPR001867">
    <property type="entry name" value="OmpR/PhoB-type_DNA-bd"/>
</dbReference>
<sequence>MKILLLEDNERLSKLIVESLQEKNYKVDWFDNGKKAMQSIYDGYDCFILDINVPGIDGLTLLNEIKSMDETTPCIIISANVDLETIKEAYCKGCSEYLKKPFYIYELETKVEKLCRHNVCSVQLKENYCYDIEKEKLYNNNEEIKLSKKEILLLNLFVKNLEHIITFEQIEQYVWEGDLTSMDNIRALVKRVRKKLPHDTIISQGGMGYKFETKSKEL</sequence>
<dbReference type="Pfam" id="PF00486">
    <property type="entry name" value="Trans_reg_C"/>
    <property type="match status" value="1"/>
</dbReference>
<proteinExistence type="predicted"/>
<protein>
    <submittedName>
        <fullName evidence="10">DNA-binding response regulator</fullName>
    </submittedName>
</protein>
<dbReference type="Gene3D" id="1.10.10.10">
    <property type="entry name" value="Winged helix-like DNA-binding domain superfamily/Winged helix DNA-binding domain"/>
    <property type="match status" value="1"/>
</dbReference>
<feature type="domain" description="Response regulatory" evidence="8">
    <location>
        <begin position="2"/>
        <end position="115"/>
    </location>
</feature>
<dbReference type="GO" id="GO:0005829">
    <property type="term" value="C:cytosol"/>
    <property type="evidence" value="ECO:0007669"/>
    <property type="project" value="TreeGrafter"/>
</dbReference>
<dbReference type="GO" id="GO:0032993">
    <property type="term" value="C:protein-DNA complex"/>
    <property type="evidence" value="ECO:0007669"/>
    <property type="project" value="TreeGrafter"/>
</dbReference>
<dbReference type="InterPro" id="IPR011006">
    <property type="entry name" value="CheY-like_superfamily"/>
</dbReference>
<name>A0A4Q0XLV7_9BACT</name>
<keyword evidence="5" id="KW-0804">Transcription</keyword>
<dbReference type="PROSITE" id="PS50110">
    <property type="entry name" value="RESPONSE_REGULATORY"/>
    <property type="match status" value="1"/>
</dbReference>
<dbReference type="RefSeq" id="WP_128997205.1">
    <property type="nucleotide sequence ID" value="NZ_PDKN01000012.1"/>
</dbReference>
<dbReference type="PANTHER" id="PTHR48111">
    <property type="entry name" value="REGULATOR OF RPOS"/>
    <property type="match status" value="1"/>
</dbReference>
<accession>A0A4Q0XLV7</accession>
<evidence type="ECO:0000256" key="5">
    <source>
        <dbReference type="ARBA" id="ARBA00023163"/>
    </source>
</evidence>
<evidence type="ECO:0000256" key="6">
    <source>
        <dbReference type="PROSITE-ProRule" id="PRU00169"/>
    </source>
</evidence>
<gene>
    <name evidence="10" type="ORF">CRV04_12545</name>
</gene>
<evidence type="ECO:0000256" key="1">
    <source>
        <dbReference type="ARBA" id="ARBA00022553"/>
    </source>
</evidence>
<dbReference type="AlphaFoldDB" id="A0A4Q0XLV7"/>
<evidence type="ECO:0000313" key="11">
    <source>
        <dbReference type="Proteomes" id="UP000290657"/>
    </source>
</evidence>
<dbReference type="EMBL" id="PDKN01000012">
    <property type="protein sequence ID" value="RXJ53778.1"/>
    <property type="molecule type" value="Genomic_DNA"/>
</dbReference>
<evidence type="ECO:0000256" key="3">
    <source>
        <dbReference type="ARBA" id="ARBA00023015"/>
    </source>
</evidence>
<reference evidence="10 11" key="1">
    <citation type="submission" date="2017-10" db="EMBL/GenBank/DDBJ databases">
        <title>Genomics of the genus Arcobacter.</title>
        <authorList>
            <person name="Perez-Cataluna A."/>
            <person name="Figueras M.J."/>
        </authorList>
    </citation>
    <scope>NUCLEOTIDE SEQUENCE [LARGE SCALE GENOMIC DNA]</scope>
    <source>
        <strain evidence="10 11">CECT 8987</strain>
    </source>
</reference>
<dbReference type="Proteomes" id="UP000290657">
    <property type="component" value="Unassembled WGS sequence"/>
</dbReference>
<organism evidence="10 11">
    <name type="scientific">Candidatus Marinarcus aquaticus</name>
    <dbReference type="NCBI Taxonomy" id="2044504"/>
    <lineage>
        <taxon>Bacteria</taxon>
        <taxon>Pseudomonadati</taxon>
        <taxon>Campylobacterota</taxon>
        <taxon>Epsilonproteobacteria</taxon>
        <taxon>Campylobacterales</taxon>
        <taxon>Arcobacteraceae</taxon>
        <taxon>Candidatus Marinarcus</taxon>
    </lineage>
</organism>
<evidence type="ECO:0000256" key="2">
    <source>
        <dbReference type="ARBA" id="ARBA00023012"/>
    </source>
</evidence>
<dbReference type="GO" id="GO:0006355">
    <property type="term" value="P:regulation of DNA-templated transcription"/>
    <property type="evidence" value="ECO:0007669"/>
    <property type="project" value="InterPro"/>
</dbReference>
<feature type="domain" description="OmpR/PhoB-type" evidence="9">
    <location>
        <begin position="117"/>
        <end position="213"/>
    </location>
</feature>
<dbReference type="SUPFAM" id="SSF52172">
    <property type="entry name" value="CheY-like"/>
    <property type="match status" value="1"/>
</dbReference>
<keyword evidence="4 7" id="KW-0238">DNA-binding</keyword>
<evidence type="ECO:0000259" key="8">
    <source>
        <dbReference type="PROSITE" id="PS50110"/>
    </source>
</evidence>
<feature type="modified residue" description="4-aspartylphosphate" evidence="6">
    <location>
        <position position="50"/>
    </location>
</feature>
<comment type="caution">
    <text evidence="10">The sequence shown here is derived from an EMBL/GenBank/DDBJ whole genome shotgun (WGS) entry which is preliminary data.</text>
</comment>
<evidence type="ECO:0000259" key="9">
    <source>
        <dbReference type="PROSITE" id="PS51755"/>
    </source>
</evidence>
<keyword evidence="1 6" id="KW-0597">Phosphoprotein</keyword>
<evidence type="ECO:0000313" key="10">
    <source>
        <dbReference type="EMBL" id="RXJ53778.1"/>
    </source>
</evidence>
<keyword evidence="2" id="KW-0902">Two-component regulatory system</keyword>
<dbReference type="PANTHER" id="PTHR48111:SF1">
    <property type="entry name" value="TWO-COMPONENT RESPONSE REGULATOR ORR33"/>
    <property type="match status" value="1"/>
</dbReference>
<dbReference type="OrthoDB" id="5343355at2"/>
<dbReference type="SMART" id="SM00862">
    <property type="entry name" value="Trans_reg_C"/>
    <property type="match status" value="1"/>
</dbReference>
<evidence type="ECO:0000256" key="7">
    <source>
        <dbReference type="PROSITE-ProRule" id="PRU01091"/>
    </source>
</evidence>
<dbReference type="SMART" id="SM00448">
    <property type="entry name" value="REC"/>
    <property type="match status" value="1"/>
</dbReference>
<dbReference type="GO" id="GO:0000156">
    <property type="term" value="F:phosphorelay response regulator activity"/>
    <property type="evidence" value="ECO:0007669"/>
    <property type="project" value="TreeGrafter"/>
</dbReference>
<dbReference type="CDD" id="cd00383">
    <property type="entry name" value="trans_reg_C"/>
    <property type="match status" value="1"/>
</dbReference>
<dbReference type="Gene3D" id="3.40.50.2300">
    <property type="match status" value="1"/>
</dbReference>
<keyword evidence="3" id="KW-0805">Transcription regulation</keyword>
<evidence type="ECO:0000256" key="4">
    <source>
        <dbReference type="ARBA" id="ARBA00023125"/>
    </source>
</evidence>
<dbReference type="InterPro" id="IPR036388">
    <property type="entry name" value="WH-like_DNA-bd_sf"/>
</dbReference>
<dbReference type="InterPro" id="IPR039420">
    <property type="entry name" value="WalR-like"/>
</dbReference>